<keyword evidence="3" id="KW-1185">Reference proteome</keyword>
<proteinExistence type="predicted"/>
<protein>
    <recommendedName>
        <fullName evidence="1">Calcineurin-like phosphoesterase domain-containing protein</fullName>
    </recommendedName>
</protein>
<dbReference type="InterPro" id="IPR029052">
    <property type="entry name" value="Metallo-depent_PP-like"/>
</dbReference>
<dbReference type="AlphaFoldDB" id="A0A1Z5TGI9"/>
<dbReference type="InParanoid" id="A0A1Z5TGI9"/>
<name>A0A1Z5TGI9_HORWE</name>
<dbReference type="InterPro" id="IPR004843">
    <property type="entry name" value="Calcineurin-like_PHP"/>
</dbReference>
<evidence type="ECO:0000313" key="2">
    <source>
        <dbReference type="EMBL" id="OTA35142.1"/>
    </source>
</evidence>
<dbReference type="Proteomes" id="UP000194280">
    <property type="component" value="Unassembled WGS sequence"/>
</dbReference>
<dbReference type="GO" id="GO:0016787">
    <property type="term" value="F:hydrolase activity"/>
    <property type="evidence" value="ECO:0007669"/>
    <property type="project" value="InterPro"/>
</dbReference>
<evidence type="ECO:0000313" key="3">
    <source>
        <dbReference type="Proteomes" id="UP000194280"/>
    </source>
</evidence>
<dbReference type="SUPFAM" id="SSF56300">
    <property type="entry name" value="Metallo-dependent phosphatases"/>
    <property type="match status" value="1"/>
</dbReference>
<reference evidence="2 3" key="1">
    <citation type="submission" date="2017-01" db="EMBL/GenBank/DDBJ databases">
        <title>The recent genome duplication of the halophilic yeast Hortaea werneckii: insights from long-read sequencing.</title>
        <authorList>
            <person name="Sinha S."/>
            <person name="Flibotte S."/>
            <person name="Neira M."/>
            <person name="Lenassi M."/>
            <person name="Gostincar C."/>
            <person name="Stajich J.E."/>
            <person name="Nislow C.E."/>
        </authorList>
    </citation>
    <scope>NUCLEOTIDE SEQUENCE [LARGE SCALE GENOMIC DNA]</scope>
    <source>
        <strain evidence="2 3">EXF-2000</strain>
    </source>
</reference>
<dbReference type="Gene3D" id="3.60.21.10">
    <property type="match status" value="1"/>
</dbReference>
<dbReference type="VEuPathDB" id="FungiDB:BTJ68_05063"/>
<sequence length="269" mass="30452">MALQIVSDLHLESPKAYDVFEIVPKAPYLALLGDIGTFSDSHKNDFLSFLTRQLQNFRIVFFVAGNHESYGTTWPKAQAILYELEQESLSNDSLGEFVFMNRRAYKLPDSDVTLLGCSLFSFVPSESAMAVAMRMNDFYSTHDWDVAQHNAAHAQDLEWLNDQVASETTANNTIMILTHWSPTTDPRSLDPKHLGKDNPIGCAFSTDLSGQKCFESEKVRVWAFGHTHYNCNFEIERGERAPLKVITNQRGYYFSQAAGFDEEKVVDLT</sequence>
<organism evidence="2 3">
    <name type="scientific">Hortaea werneckii EXF-2000</name>
    <dbReference type="NCBI Taxonomy" id="1157616"/>
    <lineage>
        <taxon>Eukaryota</taxon>
        <taxon>Fungi</taxon>
        <taxon>Dikarya</taxon>
        <taxon>Ascomycota</taxon>
        <taxon>Pezizomycotina</taxon>
        <taxon>Dothideomycetes</taxon>
        <taxon>Dothideomycetidae</taxon>
        <taxon>Mycosphaerellales</taxon>
        <taxon>Teratosphaeriaceae</taxon>
        <taxon>Hortaea</taxon>
    </lineage>
</organism>
<dbReference type="PANTHER" id="PTHR37844:SF2">
    <property type="entry name" value="SER_THR PROTEIN PHOSPHATASE SUPERFAMILY (AFU_ORTHOLOGUE AFUA_1G14840)"/>
    <property type="match status" value="1"/>
</dbReference>
<feature type="domain" description="Calcineurin-like phosphoesterase" evidence="1">
    <location>
        <begin position="5"/>
        <end position="229"/>
    </location>
</feature>
<accession>A0A1Z5TGI9</accession>
<gene>
    <name evidence="2" type="ORF">BTJ68_05063</name>
</gene>
<dbReference type="PANTHER" id="PTHR37844">
    <property type="entry name" value="SER/THR PROTEIN PHOSPHATASE SUPERFAMILY (AFU_ORTHOLOGUE AFUA_1G14840)"/>
    <property type="match status" value="1"/>
</dbReference>
<dbReference type="OrthoDB" id="550558at2759"/>
<dbReference type="EMBL" id="MUNK01000048">
    <property type="protein sequence ID" value="OTA35142.1"/>
    <property type="molecule type" value="Genomic_DNA"/>
</dbReference>
<comment type="caution">
    <text evidence="2">The sequence shown here is derived from an EMBL/GenBank/DDBJ whole genome shotgun (WGS) entry which is preliminary data.</text>
</comment>
<evidence type="ECO:0000259" key="1">
    <source>
        <dbReference type="Pfam" id="PF00149"/>
    </source>
</evidence>
<dbReference type="Pfam" id="PF00149">
    <property type="entry name" value="Metallophos"/>
    <property type="match status" value="1"/>
</dbReference>